<feature type="region of interest" description="Disordered" evidence="8">
    <location>
        <begin position="1445"/>
        <end position="1469"/>
    </location>
</feature>
<feature type="domain" description="Carrier" evidence="9">
    <location>
        <begin position="920"/>
        <end position="993"/>
    </location>
</feature>
<dbReference type="InterPro" id="IPR001242">
    <property type="entry name" value="Condensation_dom"/>
</dbReference>
<keyword evidence="2" id="KW-0596">Phosphopantetheine</keyword>
<dbReference type="RefSeq" id="WP_189055505.1">
    <property type="nucleotide sequence ID" value="NZ_BMMK01000005.1"/>
</dbReference>
<evidence type="ECO:0000256" key="3">
    <source>
        <dbReference type="ARBA" id="ARBA00022553"/>
    </source>
</evidence>
<protein>
    <submittedName>
        <fullName evidence="11">Phthiocerol/phenolphthiocerol synthesis polyketide synthase type I PpsE</fullName>
    </submittedName>
</protein>
<dbReference type="Proteomes" id="UP000637578">
    <property type="component" value="Unassembled WGS sequence"/>
</dbReference>
<gene>
    <name evidence="11" type="primary">ppsE</name>
    <name evidence="11" type="ORF">GCM10012275_16210</name>
</gene>
<dbReference type="Pfam" id="PF00109">
    <property type="entry name" value="ketoacyl-synt"/>
    <property type="match status" value="1"/>
</dbReference>
<reference evidence="11" key="1">
    <citation type="journal article" date="2014" name="Int. J. Syst. Evol. Microbiol.">
        <title>Complete genome sequence of Corynebacterium casei LMG S-19264T (=DSM 44701T), isolated from a smear-ripened cheese.</title>
        <authorList>
            <consortium name="US DOE Joint Genome Institute (JGI-PGF)"/>
            <person name="Walter F."/>
            <person name="Albersmeier A."/>
            <person name="Kalinowski J."/>
            <person name="Ruckert C."/>
        </authorList>
    </citation>
    <scope>NUCLEOTIDE SEQUENCE</scope>
    <source>
        <strain evidence="11">CGMCC 4.5737</strain>
    </source>
</reference>
<dbReference type="GO" id="GO:0004312">
    <property type="term" value="F:fatty acid synthase activity"/>
    <property type="evidence" value="ECO:0007669"/>
    <property type="project" value="TreeGrafter"/>
</dbReference>
<evidence type="ECO:0000256" key="4">
    <source>
        <dbReference type="ARBA" id="ARBA00022679"/>
    </source>
</evidence>
<dbReference type="FunFam" id="3.40.47.10:FF:000042">
    <property type="entry name" value="Polyketide synthase Pks13"/>
    <property type="match status" value="1"/>
</dbReference>
<keyword evidence="6" id="KW-0443">Lipid metabolism</keyword>
<evidence type="ECO:0000256" key="6">
    <source>
        <dbReference type="ARBA" id="ARBA00023098"/>
    </source>
</evidence>
<evidence type="ECO:0000256" key="8">
    <source>
        <dbReference type="SAM" id="MobiDB-lite"/>
    </source>
</evidence>
<dbReference type="InterPro" id="IPR016039">
    <property type="entry name" value="Thiolase-like"/>
</dbReference>
<dbReference type="InterPro" id="IPR014030">
    <property type="entry name" value="Ketoacyl_synth_N"/>
</dbReference>
<dbReference type="PROSITE" id="PS52004">
    <property type="entry name" value="KS3_2"/>
    <property type="match status" value="1"/>
</dbReference>
<dbReference type="Pfam" id="PF02801">
    <property type="entry name" value="Ketoacyl-synt_C"/>
    <property type="match status" value="1"/>
</dbReference>
<keyword evidence="4" id="KW-0808">Transferase</keyword>
<keyword evidence="3" id="KW-0597">Phosphoprotein</keyword>
<keyword evidence="7" id="KW-0511">Multifunctional enzyme</keyword>
<dbReference type="SUPFAM" id="SSF55048">
    <property type="entry name" value="Probable ACP-binding domain of malonyl-CoA ACP transacylase"/>
    <property type="match status" value="1"/>
</dbReference>
<evidence type="ECO:0000256" key="2">
    <source>
        <dbReference type="ARBA" id="ARBA00022450"/>
    </source>
</evidence>
<dbReference type="Pfam" id="PF16197">
    <property type="entry name" value="KAsynt_C_assoc"/>
    <property type="match status" value="1"/>
</dbReference>
<dbReference type="SUPFAM" id="SSF52777">
    <property type="entry name" value="CoA-dependent acyltransferases"/>
    <property type="match status" value="2"/>
</dbReference>
<keyword evidence="5" id="KW-0276">Fatty acid metabolism</keyword>
<dbReference type="InterPro" id="IPR016036">
    <property type="entry name" value="Malonyl_transacylase_ACP-bd"/>
</dbReference>
<dbReference type="Gene3D" id="3.30.559.30">
    <property type="entry name" value="Nonribosomal peptide synthetase, condensation domain"/>
    <property type="match status" value="1"/>
</dbReference>
<dbReference type="SMART" id="SM00825">
    <property type="entry name" value="PKS_KS"/>
    <property type="match status" value="1"/>
</dbReference>
<name>A0A8J3CAT7_9PSEU</name>
<dbReference type="InterPro" id="IPR014031">
    <property type="entry name" value="Ketoacyl_synth_C"/>
</dbReference>
<dbReference type="Gene3D" id="3.40.47.10">
    <property type="match status" value="1"/>
</dbReference>
<comment type="caution">
    <text evidence="11">The sequence shown here is derived from an EMBL/GenBank/DDBJ whole genome shotgun (WGS) entry which is preliminary data.</text>
</comment>
<evidence type="ECO:0000256" key="7">
    <source>
        <dbReference type="ARBA" id="ARBA00023268"/>
    </source>
</evidence>
<reference evidence="11" key="2">
    <citation type="submission" date="2020-09" db="EMBL/GenBank/DDBJ databases">
        <authorList>
            <person name="Sun Q."/>
            <person name="Zhou Y."/>
        </authorList>
    </citation>
    <scope>NUCLEOTIDE SEQUENCE</scope>
    <source>
        <strain evidence="11">CGMCC 4.5737</strain>
    </source>
</reference>
<dbReference type="Gene3D" id="3.30.559.10">
    <property type="entry name" value="Chloramphenicol acetyltransferase-like domain"/>
    <property type="match status" value="1"/>
</dbReference>
<dbReference type="GO" id="GO:0006633">
    <property type="term" value="P:fatty acid biosynthetic process"/>
    <property type="evidence" value="ECO:0007669"/>
    <property type="project" value="TreeGrafter"/>
</dbReference>
<dbReference type="InterPro" id="IPR016035">
    <property type="entry name" value="Acyl_Trfase/lysoPLipase"/>
</dbReference>
<keyword evidence="12" id="KW-1185">Reference proteome</keyword>
<evidence type="ECO:0000259" key="9">
    <source>
        <dbReference type="PROSITE" id="PS50075"/>
    </source>
</evidence>
<dbReference type="PROSITE" id="PS50075">
    <property type="entry name" value="CARRIER"/>
    <property type="match status" value="1"/>
</dbReference>
<dbReference type="GO" id="GO:0005737">
    <property type="term" value="C:cytoplasm"/>
    <property type="evidence" value="ECO:0007669"/>
    <property type="project" value="TreeGrafter"/>
</dbReference>
<dbReference type="PANTHER" id="PTHR43775">
    <property type="entry name" value="FATTY ACID SYNTHASE"/>
    <property type="match status" value="1"/>
</dbReference>
<evidence type="ECO:0000259" key="10">
    <source>
        <dbReference type="PROSITE" id="PS52004"/>
    </source>
</evidence>
<dbReference type="SUPFAM" id="SSF53901">
    <property type="entry name" value="Thiolase-like"/>
    <property type="match status" value="1"/>
</dbReference>
<dbReference type="SMART" id="SM00823">
    <property type="entry name" value="PKS_PP"/>
    <property type="match status" value="1"/>
</dbReference>
<dbReference type="InterPro" id="IPR020841">
    <property type="entry name" value="PKS_Beta-ketoAc_synthase_dom"/>
</dbReference>
<dbReference type="Pfam" id="PF00550">
    <property type="entry name" value="PP-binding"/>
    <property type="match status" value="1"/>
</dbReference>
<comment type="cofactor">
    <cofactor evidence="1">
        <name>pantetheine 4'-phosphate</name>
        <dbReference type="ChEBI" id="CHEBI:47942"/>
    </cofactor>
</comment>
<evidence type="ECO:0000313" key="12">
    <source>
        <dbReference type="Proteomes" id="UP000637578"/>
    </source>
</evidence>
<evidence type="ECO:0000313" key="11">
    <source>
        <dbReference type="EMBL" id="GGM45955.1"/>
    </source>
</evidence>
<dbReference type="SMART" id="SM00827">
    <property type="entry name" value="PKS_AT"/>
    <property type="match status" value="1"/>
</dbReference>
<organism evidence="11 12">
    <name type="scientific">Longimycelium tulufanense</name>
    <dbReference type="NCBI Taxonomy" id="907463"/>
    <lineage>
        <taxon>Bacteria</taxon>
        <taxon>Bacillati</taxon>
        <taxon>Actinomycetota</taxon>
        <taxon>Actinomycetes</taxon>
        <taxon>Pseudonocardiales</taxon>
        <taxon>Pseudonocardiaceae</taxon>
        <taxon>Longimycelium</taxon>
    </lineage>
</organism>
<dbReference type="EMBL" id="BMMK01000005">
    <property type="protein sequence ID" value="GGM45955.1"/>
    <property type="molecule type" value="Genomic_DNA"/>
</dbReference>
<dbReference type="InterPro" id="IPR001227">
    <property type="entry name" value="Ac_transferase_dom_sf"/>
</dbReference>
<dbReference type="Gene3D" id="3.40.366.10">
    <property type="entry name" value="Malonyl-Coenzyme A Acyl Carrier Protein, domain 2"/>
    <property type="match status" value="1"/>
</dbReference>
<dbReference type="SUPFAM" id="SSF47336">
    <property type="entry name" value="ACP-like"/>
    <property type="match status" value="1"/>
</dbReference>
<evidence type="ECO:0000256" key="5">
    <source>
        <dbReference type="ARBA" id="ARBA00022832"/>
    </source>
</evidence>
<dbReference type="Pfam" id="PF00698">
    <property type="entry name" value="Acyl_transf_1"/>
    <property type="match status" value="1"/>
</dbReference>
<dbReference type="InterPro" id="IPR020806">
    <property type="entry name" value="PKS_PP-bd"/>
</dbReference>
<dbReference type="InterPro" id="IPR036736">
    <property type="entry name" value="ACP-like_sf"/>
</dbReference>
<dbReference type="InterPro" id="IPR032821">
    <property type="entry name" value="PKS_assoc"/>
</dbReference>
<dbReference type="Gene3D" id="1.10.1200.10">
    <property type="entry name" value="ACP-like"/>
    <property type="match status" value="1"/>
</dbReference>
<dbReference type="InterPro" id="IPR023213">
    <property type="entry name" value="CAT-like_dom_sf"/>
</dbReference>
<dbReference type="GO" id="GO:0071770">
    <property type="term" value="P:DIM/DIP cell wall layer assembly"/>
    <property type="evidence" value="ECO:0007669"/>
    <property type="project" value="TreeGrafter"/>
</dbReference>
<dbReference type="GO" id="GO:0005886">
    <property type="term" value="C:plasma membrane"/>
    <property type="evidence" value="ECO:0007669"/>
    <property type="project" value="TreeGrafter"/>
</dbReference>
<dbReference type="Gene3D" id="3.30.70.3290">
    <property type="match status" value="1"/>
</dbReference>
<dbReference type="PANTHER" id="PTHR43775:SF37">
    <property type="entry name" value="SI:DKEY-61P9.11"/>
    <property type="match status" value="1"/>
</dbReference>
<dbReference type="GO" id="GO:0031177">
    <property type="term" value="F:phosphopantetheine binding"/>
    <property type="evidence" value="ECO:0007669"/>
    <property type="project" value="InterPro"/>
</dbReference>
<dbReference type="Gene3D" id="3.30.70.250">
    <property type="entry name" value="Malonyl-CoA ACP transacylase, ACP-binding"/>
    <property type="match status" value="1"/>
</dbReference>
<feature type="domain" description="Ketosynthase family 3 (KS3)" evidence="10">
    <location>
        <begin position="10"/>
        <end position="441"/>
    </location>
</feature>
<dbReference type="CDD" id="cd00833">
    <property type="entry name" value="PKS"/>
    <property type="match status" value="1"/>
</dbReference>
<dbReference type="Pfam" id="PF00668">
    <property type="entry name" value="Condensation"/>
    <property type="match status" value="1"/>
</dbReference>
<dbReference type="InterPro" id="IPR050091">
    <property type="entry name" value="PKS_NRPS_Biosynth_Enz"/>
</dbReference>
<dbReference type="SUPFAM" id="SSF52151">
    <property type="entry name" value="FabD/lysophospholipase-like"/>
    <property type="match status" value="1"/>
</dbReference>
<evidence type="ECO:0000256" key="1">
    <source>
        <dbReference type="ARBA" id="ARBA00001957"/>
    </source>
</evidence>
<sequence length="1497" mass="159054">MTNDTNAAVPDGIAVIGLAGRFPGARDVTQFWDNLVAGRESLVTLTDDELLAEGVLADVLADPTYVKRAAPVDGLAEFDHEFFGFSPQAARITDPQQRLFLQTVWHALEDAGHDPGRAAEAVGVFATSSTGGYLIHNLLGHQDMALASCGVSMAMLDLSFGNDKDYIATRVSHALDLRGPSIAVQTACSGSLLAVHLAVQSLLSGECDIAVAGGVALRVPHRVGYFAEPGSIVSPDGHCRAFDIRANGTVFGNGVGAVVLKPLAAALEDGDPVRAVILGSAANNDGSRKMGFTAPSVTMQAAVVAEAMAVAGVEPDTVGYVEAHGTGTPLGDPVEVAALHQAFGPGRNRADRCRLGSVKTNIGHLEAASGIAGLIKAVLAVQHRMLPPTLHFTAANPELKLDRTAFTVQDELSKWESDDVRRAGVSSLGVGGTNVHVVLEEPPALEPRPATDGPRVLLLSARTTGALQRMRQDLADRLTAAPGTDLADAAFTLAEGRARHAVRLAVVARDTTDAAESLVNPANSVGSVVEGAAEQVAFLFPGQGAQHLDMAAGLYRDHEVFRARLDELSDRFAEHIDQDLRKVLFDGDEDTLRRTDIAQPALFAVCYALADLLAHHGIHPTAVAGHSIGEYVAATLAGIFTLDDAIPVVATRGRLMQRSQPGGMLSVSLPENEVVPLISDGPLSVAAVNEPMSTVVAGDLTALQRLETELTAHGVGTRRVRTAHGFHSVLMEPAVPEFEQVLAGVGPKAPTLPLTSNVTGAWMTSAEAGDPTRWAGQIRATVRFSDNVAALLSAPNRVLVEVGPGRTLTSAARRHPRWRDTHRVARLMRHQAETREDTDVFLQGLGQLWAAGVDVDWKRTRAQRPRRRVSLPGYSFEPNRHWVDPAPRFPLPAGAGGGVARLVNSTVGTDVATADEAEDSFANDTERALGAIVRDLLGIAVGPHDNFFDLGGDSVVAVHFATRAARLGLRFNPRVLFEYQTIADLAAMVGPLPEQPEQQELSVAVSVADDAVAPALTPSQWRFLRSGLRPATAWRVPVLLRLAPGIDPEQVRQALTAVVAQHEALRLRVVTQGGLPEVTVDPVPDTVELPVREHDPRSAEEILQELVREWGTEDATGAEDDVPTGPAFRAVYFASADGGPALLALGTHQLAIDEAGQEILFGDLITALEQVRGGAPVQLPPTTTPWRVWTAQLSALATHPAIQAERATWLAPELAEDGLCFPFTPAETPASPQDYARISSALSTEDTETLLGQEGEQCTRMERTLLAALGRTLADRAGRRRTLVGLTGQGRLVPMAGVNLTHTVGSCTTLYPLVAAGGSSADALEHAREQLRAVPRQGLGYGLLRELYAPTSAVLAGRPEPEFVLSYLGEIPAVPEGLAAAPCDVTHPVRLTPPGLGHAIELRCYVHNGALHLDWWYDTRRVPSELVEGLVATMPVILSELAVADRRESDRPTSNGADPARNDRPLVELSDDQFADLLAELGPAEPGPTPPDVRRSH</sequence>
<accession>A0A8J3CAT7</accession>
<dbReference type="InterPro" id="IPR014043">
    <property type="entry name" value="Acyl_transferase_dom"/>
</dbReference>
<proteinExistence type="predicted"/>
<dbReference type="InterPro" id="IPR009081">
    <property type="entry name" value="PP-bd_ACP"/>
</dbReference>